<organism evidence="9 10">
    <name type="scientific">Cellulomonas carbonis T26</name>
    <dbReference type="NCBI Taxonomy" id="947969"/>
    <lineage>
        <taxon>Bacteria</taxon>
        <taxon>Bacillati</taxon>
        <taxon>Actinomycetota</taxon>
        <taxon>Actinomycetes</taxon>
        <taxon>Micrococcales</taxon>
        <taxon>Cellulomonadaceae</taxon>
        <taxon>Cellulomonas</taxon>
    </lineage>
</organism>
<feature type="transmembrane region" description="Helical" evidence="7">
    <location>
        <begin position="106"/>
        <end position="129"/>
    </location>
</feature>
<name>A0A0A0BP41_9CELL</name>
<dbReference type="PANTHER" id="PTHR38459:SF1">
    <property type="entry name" value="PROPHAGE BACTOPRENOL-LINKED GLUCOSE TRANSLOCASE HOMOLOG"/>
    <property type="match status" value="1"/>
</dbReference>
<evidence type="ECO:0000256" key="6">
    <source>
        <dbReference type="SAM" id="MobiDB-lite"/>
    </source>
</evidence>
<evidence type="ECO:0000256" key="4">
    <source>
        <dbReference type="ARBA" id="ARBA00022989"/>
    </source>
</evidence>
<evidence type="ECO:0000256" key="7">
    <source>
        <dbReference type="SAM" id="Phobius"/>
    </source>
</evidence>
<reference evidence="9 10" key="1">
    <citation type="submission" date="2013-08" db="EMBL/GenBank/DDBJ databases">
        <title>Genome sequencing of Cellulomonas carbonis T26.</title>
        <authorList>
            <person name="Chen F."/>
            <person name="Li Y."/>
            <person name="Wang G."/>
        </authorList>
    </citation>
    <scope>NUCLEOTIDE SEQUENCE [LARGE SCALE GENOMIC DNA]</scope>
    <source>
        <strain evidence="9 10">T26</strain>
    </source>
</reference>
<evidence type="ECO:0000256" key="2">
    <source>
        <dbReference type="ARBA" id="ARBA00009399"/>
    </source>
</evidence>
<sequence>MVSSLRTPLPPSAPGAPGGSARRALRRALGRARLAELARFGSVGAVAYVVDVLTFNLLLLGPGEVLGDRPLTAKVAASAVATLAAWLGNRYWAFARSRTARPVRELATFAAVNVLGAGAAVACLAVSRYVLGLDSPLADNVAANVVGVGVGTVVRYVCYRRVVFTGGARRGGAAVNRAPARAAAGPTS</sequence>
<dbReference type="Proteomes" id="UP000029839">
    <property type="component" value="Unassembled WGS sequence"/>
</dbReference>
<keyword evidence="4 7" id="KW-1133">Transmembrane helix</keyword>
<dbReference type="PANTHER" id="PTHR38459">
    <property type="entry name" value="PROPHAGE BACTOPRENOL-LINKED GLUCOSE TRANSLOCASE HOMOLOG"/>
    <property type="match status" value="1"/>
</dbReference>
<reference evidence="9 10" key="2">
    <citation type="journal article" date="2015" name="Stand. Genomic Sci.">
        <title>Draft genome sequence of Cellulomonas carbonis T26(T) and comparative analysis of six Cellulomonas genomes.</title>
        <authorList>
            <person name="Zhuang W."/>
            <person name="Zhang S."/>
            <person name="Xia X."/>
            <person name="Wang G."/>
        </authorList>
    </citation>
    <scope>NUCLEOTIDE SEQUENCE [LARGE SCALE GENOMIC DNA]</scope>
    <source>
        <strain evidence="9 10">T26</strain>
    </source>
</reference>
<evidence type="ECO:0000259" key="8">
    <source>
        <dbReference type="Pfam" id="PF04138"/>
    </source>
</evidence>
<dbReference type="AlphaFoldDB" id="A0A0A0BP41"/>
<dbReference type="EMBL" id="AXCY01000081">
    <property type="protein sequence ID" value="KGM09706.1"/>
    <property type="molecule type" value="Genomic_DNA"/>
</dbReference>
<feature type="transmembrane region" description="Helical" evidence="7">
    <location>
        <begin position="141"/>
        <end position="159"/>
    </location>
</feature>
<evidence type="ECO:0000256" key="5">
    <source>
        <dbReference type="ARBA" id="ARBA00023136"/>
    </source>
</evidence>
<proteinExistence type="inferred from homology"/>
<evidence type="ECO:0000256" key="3">
    <source>
        <dbReference type="ARBA" id="ARBA00022692"/>
    </source>
</evidence>
<keyword evidence="5 7" id="KW-0472">Membrane</keyword>
<accession>A0A0A0BP41</accession>
<keyword evidence="3 7" id="KW-0812">Transmembrane</keyword>
<dbReference type="RefSeq" id="WP_081978848.1">
    <property type="nucleotide sequence ID" value="NZ_AXCY01000081.1"/>
</dbReference>
<dbReference type="InterPro" id="IPR007267">
    <property type="entry name" value="GtrA_DPMS_TM"/>
</dbReference>
<protein>
    <submittedName>
        <fullName evidence="9">Polysaccharide synthesis protein GtrA</fullName>
    </submittedName>
</protein>
<comment type="caution">
    <text evidence="9">The sequence shown here is derived from an EMBL/GenBank/DDBJ whole genome shotgun (WGS) entry which is preliminary data.</text>
</comment>
<dbReference type="GO" id="GO:0000271">
    <property type="term" value="P:polysaccharide biosynthetic process"/>
    <property type="evidence" value="ECO:0007669"/>
    <property type="project" value="InterPro"/>
</dbReference>
<comment type="similarity">
    <text evidence="2">Belongs to the GtrA family.</text>
</comment>
<feature type="transmembrane region" description="Helical" evidence="7">
    <location>
        <begin position="71"/>
        <end position="94"/>
    </location>
</feature>
<evidence type="ECO:0000256" key="1">
    <source>
        <dbReference type="ARBA" id="ARBA00004141"/>
    </source>
</evidence>
<evidence type="ECO:0000313" key="10">
    <source>
        <dbReference type="Proteomes" id="UP000029839"/>
    </source>
</evidence>
<comment type="subcellular location">
    <subcellularLocation>
        <location evidence="1">Membrane</location>
        <topology evidence="1">Multi-pass membrane protein</topology>
    </subcellularLocation>
</comment>
<keyword evidence="10" id="KW-1185">Reference proteome</keyword>
<feature type="domain" description="GtrA/DPMS transmembrane" evidence="8">
    <location>
        <begin position="39"/>
        <end position="164"/>
    </location>
</feature>
<dbReference type="Pfam" id="PF04138">
    <property type="entry name" value="GtrA_DPMS_TM"/>
    <property type="match status" value="1"/>
</dbReference>
<feature type="region of interest" description="Disordered" evidence="6">
    <location>
        <begin position="1"/>
        <end position="21"/>
    </location>
</feature>
<gene>
    <name evidence="9" type="ORF">N868_18870</name>
</gene>
<evidence type="ECO:0000313" key="9">
    <source>
        <dbReference type="EMBL" id="KGM09706.1"/>
    </source>
</evidence>
<dbReference type="GO" id="GO:0005886">
    <property type="term" value="C:plasma membrane"/>
    <property type="evidence" value="ECO:0007669"/>
    <property type="project" value="TreeGrafter"/>
</dbReference>
<dbReference type="InterPro" id="IPR051401">
    <property type="entry name" value="GtrA_CellWall_Glycosyl"/>
</dbReference>
<feature type="transmembrane region" description="Helical" evidence="7">
    <location>
        <begin position="37"/>
        <end position="59"/>
    </location>
</feature>